<evidence type="ECO:0000313" key="2">
    <source>
        <dbReference type="Proteomes" id="UP000605518"/>
    </source>
</evidence>
<name>A0A7S5QY86_9CAUD</name>
<keyword evidence="2" id="KW-1185">Reference proteome</keyword>
<protein>
    <submittedName>
        <fullName evidence="1">Uncharacterized protein</fullName>
    </submittedName>
</protein>
<evidence type="ECO:0000313" key="1">
    <source>
        <dbReference type="EMBL" id="QIG68188.1"/>
    </source>
</evidence>
<accession>A0A7S5QY86</accession>
<proteinExistence type="predicted"/>
<gene>
    <name evidence="1" type="ORF">EVB55_253</name>
</gene>
<dbReference type="Proteomes" id="UP000605518">
    <property type="component" value="Segment"/>
</dbReference>
<sequence length="94" mass="11069">MEKQLRFDLGDRHSYLDALMEGKRIREYQSWRIYFSSNTNSFQLGIRSLGPVETDHEFIEQLSLDDALWLIVYRHVSPHIGVRELIDSMVKKAA</sequence>
<organism evidence="1 2">
    <name type="scientific">Rhizobium phage RHph_Y68</name>
    <dbReference type="NCBI Taxonomy" id="2509787"/>
    <lineage>
        <taxon>Viruses</taxon>
        <taxon>Duplodnaviria</taxon>
        <taxon>Heunggongvirae</taxon>
        <taxon>Uroviricota</taxon>
        <taxon>Caudoviricetes</taxon>
        <taxon>Pootjesviridae</taxon>
        <taxon>Staniewskivirinae</taxon>
        <taxon>Trinifflemingvirus</taxon>
        <taxon>Trinifflemingvirus Y68</taxon>
    </lineage>
</organism>
<dbReference type="EMBL" id="MN988486">
    <property type="protein sequence ID" value="QIG68188.1"/>
    <property type="molecule type" value="Genomic_DNA"/>
</dbReference>
<reference evidence="1" key="1">
    <citation type="submission" date="2020-01" db="EMBL/GenBank/DDBJ databases">
        <title>Patterns of diversity and host range of bacteriophage communities associated with bean-nodulatin bacteria.</title>
        <authorList>
            <person name="Vann Cauwenberghe J."/>
            <person name="Santamaria R.I."/>
            <person name="Bustos P."/>
            <person name="Juarez S."/>
            <person name="Gonzalez V."/>
        </authorList>
    </citation>
    <scope>NUCLEOTIDE SEQUENCE</scope>
</reference>